<dbReference type="PANTHER" id="PTHR37507:SF2">
    <property type="entry name" value="SPORULATION PROTEIN YDCC"/>
    <property type="match status" value="1"/>
</dbReference>
<dbReference type="SUPFAM" id="SSF89392">
    <property type="entry name" value="Prokaryotic lipoproteins and lipoprotein localization factors"/>
    <property type="match status" value="1"/>
</dbReference>
<accession>A0A345PDF7</accession>
<evidence type="ECO:0000313" key="2">
    <source>
        <dbReference type="EMBL" id="AXI08037.1"/>
    </source>
</evidence>
<dbReference type="InterPro" id="IPR029046">
    <property type="entry name" value="LolA/LolB/LppX"/>
</dbReference>
<organism evidence="2 3">
    <name type="scientific">Oceanobacillus zhaokaii</name>
    <dbReference type="NCBI Taxonomy" id="2052660"/>
    <lineage>
        <taxon>Bacteria</taxon>
        <taxon>Bacillati</taxon>
        <taxon>Bacillota</taxon>
        <taxon>Bacilli</taxon>
        <taxon>Bacillales</taxon>
        <taxon>Bacillaceae</taxon>
        <taxon>Oceanobacillus</taxon>
    </lineage>
</organism>
<dbReference type="Proteomes" id="UP000253908">
    <property type="component" value="Chromosome"/>
</dbReference>
<proteinExistence type="predicted"/>
<keyword evidence="1" id="KW-0732">Signal</keyword>
<evidence type="ECO:0000256" key="1">
    <source>
        <dbReference type="SAM" id="SignalP"/>
    </source>
</evidence>
<protein>
    <submittedName>
        <fullName evidence="2">DUF4367 domain-containing protein</fullName>
    </submittedName>
</protein>
<feature type="chain" id="PRO_5039321794" evidence="1">
    <location>
        <begin position="21"/>
        <end position="344"/>
    </location>
</feature>
<name>A0A345PDF7_9BACI</name>
<dbReference type="AlphaFoldDB" id="A0A345PDF7"/>
<evidence type="ECO:0000313" key="3">
    <source>
        <dbReference type="Proteomes" id="UP000253908"/>
    </source>
</evidence>
<dbReference type="OrthoDB" id="9785380at2"/>
<gene>
    <name evidence="2" type="ORF">CUC15_03150</name>
</gene>
<dbReference type="EMBL" id="CP024848">
    <property type="protein sequence ID" value="AXI08037.1"/>
    <property type="molecule type" value="Genomic_DNA"/>
</dbReference>
<dbReference type="RefSeq" id="WP_114915330.1">
    <property type="nucleotide sequence ID" value="NZ_CP024848.1"/>
</dbReference>
<dbReference type="KEGG" id="ocn:CUC15_03150"/>
<sequence length="344" mass="38676">MSKVFNWKLLIFGLLILVLAACGEKSQEDVVKKLSENLEEMSSYKAQAEMSMNTGQEEQKFNIDIWHKKKDFYRVALSNNIDDKGSQIILKNKDGVFVLTPALKKSFKFQSEWPQNSSQPYLYQSLVNDVLKDSEAAFEANDSHYIFRTKTNYQSNNNLPSQEIYFDKKTLTPVTVKVLDKDNNVLVEVNFASFELDSKFAEDDFTIDKNLAASAASATASGEEAESESDSKQVLSVMLPEYTAGAELAEQKNVELENGNRVILTFTGERSFTLIEEHAEVLPTLTEPQEVQGEVINLGYTVAALTDKTLEWTHDGVDYILASDELTKDEMIRVAESVQGKITK</sequence>
<reference evidence="3" key="1">
    <citation type="submission" date="2017-11" db="EMBL/GenBank/DDBJ databases">
        <authorList>
            <person name="Zhu W."/>
        </authorList>
    </citation>
    <scope>NUCLEOTIDE SEQUENCE [LARGE SCALE GENOMIC DNA]</scope>
    <source>
        <strain evidence="3">160</strain>
    </source>
</reference>
<keyword evidence="3" id="KW-1185">Reference proteome</keyword>
<dbReference type="PANTHER" id="PTHR37507">
    <property type="entry name" value="SPORULATION PROTEIN YDCC"/>
    <property type="match status" value="1"/>
</dbReference>
<dbReference type="PROSITE" id="PS51257">
    <property type="entry name" value="PROKAR_LIPOPROTEIN"/>
    <property type="match status" value="1"/>
</dbReference>
<feature type="signal peptide" evidence="1">
    <location>
        <begin position="1"/>
        <end position="20"/>
    </location>
</feature>
<dbReference type="InterPro" id="IPR052944">
    <property type="entry name" value="Sporulation_related"/>
</dbReference>
<dbReference type="Gene3D" id="2.50.20.10">
    <property type="entry name" value="Lipoprotein localisation LolA/LolB/LppX"/>
    <property type="match status" value="1"/>
</dbReference>